<organism evidence="3 4">
    <name type="scientific">Corynebacterium ulcerans</name>
    <dbReference type="NCBI Taxonomy" id="65058"/>
    <lineage>
        <taxon>Bacteria</taxon>
        <taxon>Bacillati</taxon>
        <taxon>Actinomycetota</taxon>
        <taxon>Actinomycetes</taxon>
        <taxon>Mycobacteriales</taxon>
        <taxon>Corynebacteriaceae</taxon>
        <taxon>Corynebacterium</taxon>
    </lineage>
</organism>
<evidence type="ECO:0000313" key="4">
    <source>
        <dbReference type="Proteomes" id="UP000248741"/>
    </source>
</evidence>
<evidence type="ECO:0000256" key="1">
    <source>
        <dbReference type="SAM" id="MobiDB-lite"/>
    </source>
</evidence>
<feature type="compositionally biased region" description="Basic and acidic residues" evidence="1">
    <location>
        <begin position="134"/>
        <end position="143"/>
    </location>
</feature>
<name>A0ABD7MR05_CORUL</name>
<reference evidence="3 4" key="1">
    <citation type="submission" date="2018-06" db="EMBL/GenBank/DDBJ databases">
        <authorList>
            <consortium name="Pathogen Informatics"/>
            <person name="Doyle S."/>
        </authorList>
    </citation>
    <scope>NUCLEOTIDE SEQUENCE [LARGE SCALE GENOMIC DNA]</scope>
    <source>
        <strain evidence="3 4">NCTC7908</strain>
    </source>
</reference>
<dbReference type="InterPro" id="IPR021403">
    <property type="entry name" value="DUF3043"/>
</dbReference>
<dbReference type="AlphaFoldDB" id="A0ABD7MR05"/>
<feature type="compositionally biased region" description="Low complexity" evidence="1">
    <location>
        <begin position="75"/>
        <end position="101"/>
    </location>
</feature>
<evidence type="ECO:0000256" key="2">
    <source>
        <dbReference type="SAM" id="Phobius"/>
    </source>
</evidence>
<dbReference type="EMBL" id="LS483400">
    <property type="protein sequence ID" value="SQG50113.1"/>
    <property type="molecule type" value="Genomic_DNA"/>
</dbReference>
<gene>
    <name evidence="3" type="ORF">NCTC7908_00347</name>
</gene>
<dbReference type="Proteomes" id="UP000248741">
    <property type="component" value="Chromosome 1"/>
</dbReference>
<feature type="transmembrane region" description="Helical" evidence="2">
    <location>
        <begin position="210"/>
        <end position="232"/>
    </location>
</feature>
<keyword evidence="2" id="KW-1133">Transmembrane helix</keyword>
<feature type="region of interest" description="Disordered" evidence="1">
    <location>
        <begin position="71"/>
        <end position="151"/>
    </location>
</feature>
<keyword evidence="2" id="KW-0472">Membrane</keyword>
<sequence>MLYSQALNLIKSRSLRIRSLGNARTAIATDITTKPGVFNSSWMPYTQWPLLCSTFMAIPCSLVTVKLPWNKDSSQDSASTDTSAPAATAASSTSHNSDLSSTANRSKAYTPKKGHATPSRKQAQSHPGTFEARFGARESYGESRKKRKELKASMSKEEWKAYKRERAEEGKQRRREAQAAMDRGDERYLLQRDRGEERRYVRDLVDSKRYIGNFVMPLALILLVILFIGRWVPEFASAMSFVALIFIAAFAIEAIVLGRKTARAVRERFPDTSESGFAIGAYAYGRVTQPRRWRTPKPQVNIGDTVA</sequence>
<accession>A0ABD7MR05</accession>
<feature type="transmembrane region" description="Helical" evidence="2">
    <location>
        <begin position="238"/>
        <end position="258"/>
    </location>
</feature>
<keyword evidence="2" id="KW-0812">Transmembrane</keyword>
<proteinExistence type="predicted"/>
<dbReference type="Pfam" id="PF11241">
    <property type="entry name" value="DUF3043"/>
    <property type="match status" value="1"/>
</dbReference>
<feature type="region of interest" description="Disordered" evidence="1">
    <location>
        <begin position="163"/>
        <end position="182"/>
    </location>
</feature>
<protein>
    <submittedName>
        <fullName evidence="3">Hypothetical membrane protein</fullName>
    </submittedName>
</protein>
<evidence type="ECO:0000313" key="3">
    <source>
        <dbReference type="EMBL" id="SQG50113.1"/>
    </source>
</evidence>